<organism evidence="1">
    <name type="scientific">Opuntia streptacantha</name>
    <name type="common">Prickly pear cactus</name>
    <name type="synonym">Opuntia cardona</name>
    <dbReference type="NCBI Taxonomy" id="393608"/>
    <lineage>
        <taxon>Eukaryota</taxon>
        <taxon>Viridiplantae</taxon>
        <taxon>Streptophyta</taxon>
        <taxon>Embryophyta</taxon>
        <taxon>Tracheophyta</taxon>
        <taxon>Spermatophyta</taxon>
        <taxon>Magnoliopsida</taxon>
        <taxon>eudicotyledons</taxon>
        <taxon>Gunneridae</taxon>
        <taxon>Pentapetalae</taxon>
        <taxon>Caryophyllales</taxon>
        <taxon>Cactineae</taxon>
        <taxon>Cactaceae</taxon>
        <taxon>Opuntioideae</taxon>
        <taxon>Opuntia</taxon>
    </lineage>
</organism>
<sequence>MISTRPDATPVAWIVVCFISSTLEMPSEILTFRSEIPSVASNACLTAGIADSLIVPSAWKNMVSLSEGETGTATGCSVGASASAATAAVSGTWVSSSTDLTILNLDFWVTLK</sequence>
<reference evidence="1" key="1">
    <citation type="journal article" date="2013" name="J. Plant Res.">
        <title>Effect of fungi and light on seed germination of three Opuntia species from semiarid lands of central Mexico.</title>
        <authorList>
            <person name="Delgado-Sanchez P."/>
            <person name="Jimenez-Bremont J.F."/>
            <person name="Guerrero-Gonzalez Mde L."/>
            <person name="Flores J."/>
        </authorList>
    </citation>
    <scope>NUCLEOTIDE SEQUENCE</scope>
    <source>
        <tissue evidence="1">Cladode</tissue>
    </source>
</reference>
<name>A0A7C8Z192_OPUST</name>
<proteinExistence type="predicted"/>
<protein>
    <submittedName>
        <fullName evidence="1">Uncharacterized protein</fullName>
    </submittedName>
</protein>
<dbReference type="AlphaFoldDB" id="A0A7C8Z192"/>
<evidence type="ECO:0000313" key="1">
    <source>
        <dbReference type="EMBL" id="MBA4631856.1"/>
    </source>
</evidence>
<reference evidence="1" key="2">
    <citation type="submission" date="2020-07" db="EMBL/GenBank/DDBJ databases">
        <authorList>
            <person name="Vera ALvarez R."/>
            <person name="Arias-Moreno D.M."/>
            <person name="Jimenez-Jacinto V."/>
            <person name="Jimenez-Bremont J.F."/>
            <person name="Swaminathan K."/>
            <person name="Moose S.P."/>
            <person name="Guerrero-Gonzalez M.L."/>
            <person name="Marino-Ramirez L."/>
            <person name="Landsman D."/>
            <person name="Rodriguez-Kessler M."/>
            <person name="Delgado-Sanchez P."/>
        </authorList>
    </citation>
    <scope>NUCLEOTIDE SEQUENCE</scope>
    <source>
        <tissue evidence="1">Cladode</tissue>
    </source>
</reference>
<dbReference type="EMBL" id="GISG01079767">
    <property type="protein sequence ID" value="MBA4631856.1"/>
    <property type="molecule type" value="Transcribed_RNA"/>
</dbReference>
<accession>A0A7C8Z192</accession>